<dbReference type="KEGG" id="ccal:108624789"/>
<proteinExistence type="predicted"/>
<evidence type="ECO:0000313" key="2">
    <source>
        <dbReference type="Proteomes" id="UP000694925"/>
    </source>
</evidence>
<feature type="signal peptide" evidence="1">
    <location>
        <begin position="1"/>
        <end position="18"/>
    </location>
</feature>
<dbReference type="Proteomes" id="UP000694925">
    <property type="component" value="Unplaced"/>
</dbReference>
<feature type="chain" id="PRO_5042617657" evidence="1">
    <location>
        <begin position="19"/>
        <end position="171"/>
    </location>
</feature>
<evidence type="ECO:0000256" key="1">
    <source>
        <dbReference type="SAM" id="SignalP"/>
    </source>
</evidence>
<gene>
    <name evidence="3" type="primary">LOC108624789</name>
</gene>
<dbReference type="GeneID" id="108624789"/>
<protein>
    <submittedName>
        <fullName evidence="3">Uncharacterized protein LOC108624789</fullName>
    </submittedName>
</protein>
<organism evidence="2 3">
    <name type="scientific">Ceratina calcarata</name>
    <dbReference type="NCBI Taxonomy" id="156304"/>
    <lineage>
        <taxon>Eukaryota</taxon>
        <taxon>Metazoa</taxon>
        <taxon>Ecdysozoa</taxon>
        <taxon>Arthropoda</taxon>
        <taxon>Hexapoda</taxon>
        <taxon>Insecta</taxon>
        <taxon>Pterygota</taxon>
        <taxon>Neoptera</taxon>
        <taxon>Endopterygota</taxon>
        <taxon>Hymenoptera</taxon>
        <taxon>Apocrita</taxon>
        <taxon>Aculeata</taxon>
        <taxon>Apoidea</taxon>
        <taxon>Anthophila</taxon>
        <taxon>Apidae</taxon>
        <taxon>Ceratina</taxon>
        <taxon>Zadontomerus</taxon>
    </lineage>
</organism>
<dbReference type="InterPro" id="IPR010512">
    <property type="entry name" value="DUF1091"/>
</dbReference>
<keyword evidence="2" id="KW-1185">Reference proteome</keyword>
<sequence length="171" mass="19409">MLLWLFVISALRWGTVQATLEIMIEDVECTEVNSEYIKTCEFEVEDDSTYGASLTSNIETIKHFPETVRVIADIFTVQYGEYSVDMGLHIDTLFCEVMENSNSIANFLLTVVNMNDGECPPGPGVYKQENYVVDNTKGLPSSFPSGYYLMNMTFLNDDTVFVHFNAYVRVM</sequence>
<dbReference type="Pfam" id="PF06477">
    <property type="entry name" value="DUF1091"/>
    <property type="match status" value="1"/>
</dbReference>
<keyword evidence="1" id="KW-0732">Signal</keyword>
<name>A0AAJ7IYP5_9HYME</name>
<dbReference type="RefSeq" id="XP_017879812.1">
    <property type="nucleotide sequence ID" value="XM_018024323.2"/>
</dbReference>
<evidence type="ECO:0000313" key="3">
    <source>
        <dbReference type="RefSeq" id="XP_017879812.1"/>
    </source>
</evidence>
<accession>A0AAJ7IYP5</accession>
<dbReference type="AlphaFoldDB" id="A0AAJ7IYP5"/>
<reference evidence="3" key="1">
    <citation type="submission" date="2025-08" db="UniProtKB">
        <authorList>
            <consortium name="RefSeq"/>
        </authorList>
    </citation>
    <scope>IDENTIFICATION</scope>
    <source>
        <tissue evidence="3">Whole body</tissue>
    </source>
</reference>